<gene>
    <name evidence="2" type="ORF">ET495_10920</name>
</gene>
<evidence type="ECO:0000313" key="2">
    <source>
        <dbReference type="EMBL" id="QAY63674.1"/>
    </source>
</evidence>
<evidence type="ECO:0008006" key="4">
    <source>
        <dbReference type="Google" id="ProtNLM"/>
    </source>
</evidence>
<dbReference type="SUPFAM" id="SSF55486">
    <property type="entry name" value="Metalloproteases ('zincins'), catalytic domain"/>
    <property type="match status" value="1"/>
</dbReference>
<keyword evidence="3" id="KW-1185">Reference proteome</keyword>
<dbReference type="EMBL" id="CP035495">
    <property type="protein sequence ID" value="QAY63674.1"/>
    <property type="molecule type" value="Genomic_DNA"/>
</dbReference>
<dbReference type="RefSeq" id="WP_129204835.1">
    <property type="nucleotide sequence ID" value="NZ_CP035495.1"/>
</dbReference>
<dbReference type="InterPro" id="IPR018766">
    <property type="entry name" value="Zinicin_2"/>
</dbReference>
<dbReference type="OrthoDB" id="142939at2"/>
<protein>
    <recommendedName>
        <fullName evidence="4">Coenzyme F420 biosynthesis-associated protein</fullName>
    </recommendedName>
</protein>
<dbReference type="NCBIfam" id="TIGR03624">
    <property type="entry name" value="putative hydrolase"/>
    <property type="match status" value="1"/>
</dbReference>
<dbReference type="InterPro" id="IPR042271">
    <property type="entry name" value="Zinicin_2_N"/>
</dbReference>
<dbReference type="Pfam" id="PF10103">
    <property type="entry name" value="Zincin_2"/>
    <property type="match status" value="1"/>
</dbReference>
<dbReference type="PANTHER" id="PTHR39420:SF1">
    <property type="entry name" value="HYDROLASE"/>
    <property type="match status" value="1"/>
</dbReference>
<dbReference type="AlphaFoldDB" id="A0A4P6ELV7"/>
<dbReference type="PANTHER" id="PTHR39420">
    <property type="match status" value="1"/>
</dbReference>
<dbReference type="InterPro" id="IPR022454">
    <property type="entry name" value="CHP03883_F420-assoc"/>
</dbReference>
<reference evidence="2 3" key="1">
    <citation type="submission" date="2019-01" db="EMBL/GenBank/DDBJ databases">
        <title>Genome sequencing of strain 2JSPR-7.</title>
        <authorList>
            <person name="Heo J."/>
            <person name="Kim S.-J."/>
            <person name="Kim J.-S."/>
            <person name="Hong S.-B."/>
            <person name="Kwon S.-W."/>
        </authorList>
    </citation>
    <scope>NUCLEOTIDE SEQUENCE [LARGE SCALE GENOMIC DNA]</scope>
    <source>
        <strain evidence="2 3">2JSPR-7</strain>
    </source>
</reference>
<dbReference type="KEGG" id="xyl:ET495_10920"/>
<dbReference type="NCBIfam" id="TIGR03883">
    <property type="entry name" value="DUF2342_F420"/>
    <property type="match status" value="1"/>
</dbReference>
<accession>A0A4P6ELV7</accession>
<dbReference type="Proteomes" id="UP000291758">
    <property type="component" value="Chromosome"/>
</dbReference>
<proteinExistence type="predicted"/>
<evidence type="ECO:0000313" key="3">
    <source>
        <dbReference type="Proteomes" id="UP000291758"/>
    </source>
</evidence>
<evidence type="ECO:0000256" key="1">
    <source>
        <dbReference type="SAM" id="MobiDB-lite"/>
    </source>
</evidence>
<dbReference type="Gene3D" id="1.20.150.30">
    <property type="entry name" value="Zincin-like metallopeptidase, N-terminal domain"/>
    <property type="match status" value="1"/>
</dbReference>
<name>A0A4P6ELV7_9MICO</name>
<sequence>MTRTSLPPVVDWPAAAEIAGRLAPPGPRASRGELQDLVGGLREAAGDATEHVLATTRMTPAGGVRRVAGGPRDGAAQLGSVLVVDRARWALANTEVMASMTEPLAAALDDAGSAPSQTSRMGGAVEVGGLLAVLAPRVLGQFDPYARLALPTPPDPSDPAHVPGAPARPASHDESGGAGRLLLVAPNMLHAERAMGVTPHDFRLWVCLHEQTHALQFAAAPWLAEHLRGRVGGLLQDITRTALDLSRAPLLDKVAAVGRGVADVVTGPFREGGRAPFERMLSPAQKDEMAEITAVMALLEGHADVMMDAVGPRVVPTVRQIRARFDKRRDGEGAPRLDLVLRRLLGMDAKLAQYRDGVSFVRAVEREVGRDGLNAVWTSVQALPTAREIADPRAWVRRVHG</sequence>
<organism evidence="2 3">
    <name type="scientific">Xylanimonas allomyrinae</name>
    <dbReference type="NCBI Taxonomy" id="2509459"/>
    <lineage>
        <taxon>Bacteria</taxon>
        <taxon>Bacillati</taxon>
        <taxon>Actinomycetota</taxon>
        <taxon>Actinomycetes</taxon>
        <taxon>Micrococcales</taxon>
        <taxon>Promicromonosporaceae</taxon>
        <taxon>Xylanimonas</taxon>
    </lineage>
</organism>
<feature type="region of interest" description="Disordered" evidence="1">
    <location>
        <begin position="149"/>
        <end position="177"/>
    </location>
</feature>